<gene>
    <name evidence="8" type="primary">LOC117573579</name>
</gene>
<evidence type="ECO:0000259" key="6">
    <source>
        <dbReference type="PROSITE" id="PS50261"/>
    </source>
</evidence>
<keyword evidence="4 5" id="KW-0472">Membrane</keyword>
<evidence type="ECO:0000256" key="2">
    <source>
        <dbReference type="ARBA" id="ARBA00022692"/>
    </source>
</evidence>
<dbReference type="GO" id="GO:0007166">
    <property type="term" value="P:cell surface receptor signaling pathway"/>
    <property type="evidence" value="ECO:0007669"/>
    <property type="project" value="InterPro"/>
</dbReference>
<keyword evidence="2 5" id="KW-0812">Transmembrane</keyword>
<organism evidence="7 8">
    <name type="scientific">Drosophila albomicans</name>
    <name type="common">Fruit fly</name>
    <dbReference type="NCBI Taxonomy" id="7291"/>
    <lineage>
        <taxon>Eukaryota</taxon>
        <taxon>Metazoa</taxon>
        <taxon>Ecdysozoa</taxon>
        <taxon>Arthropoda</taxon>
        <taxon>Hexapoda</taxon>
        <taxon>Insecta</taxon>
        <taxon>Pterygota</taxon>
        <taxon>Neoptera</taxon>
        <taxon>Endopterygota</taxon>
        <taxon>Diptera</taxon>
        <taxon>Brachycera</taxon>
        <taxon>Muscomorpha</taxon>
        <taxon>Ephydroidea</taxon>
        <taxon>Drosophilidae</taxon>
        <taxon>Drosophila</taxon>
    </lineage>
</organism>
<dbReference type="GO" id="GO:0004888">
    <property type="term" value="F:transmembrane signaling receptor activity"/>
    <property type="evidence" value="ECO:0007669"/>
    <property type="project" value="InterPro"/>
</dbReference>
<dbReference type="GO" id="GO:0016020">
    <property type="term" value="C:membrane"/>
    <property type="evidence" value="ECO:0007669"/>
    <property type="project" value="UniProtKB-SubCell"/>
</dbReference>
<evidence type="ECO:0000313" key="7">
    <source>
        <dbReference type="Proteomes" id="UP000515160"/>
    </source>
</evidence>
<dbReference type="PANTHER" id="PTHR47767">
    <property type="entry name" value="ADHESION G PROTEIN-COUPLED RECEPTOR G7"/>
    <property type="match status" value="1"/>
</dbReference>
<feature type="transmembrane region" description="Helical" evidence="5">
    <location>
        <begin position="884"/>
        <end position="902"/>
    </location>
</feature>
<feature type="transmembrane region" description="Helical" evidence="5">
    <location>
        <begin position="850"/>
        <end position="872"/>
    </location>
</feature>
<dbReference type="Gene3D" id="2.60.220.50">
    <property type="match status" value="1"/>
</dbReference>
<dbReference type="OrthoDB" id="10037534at2759"/>
<dbReference type="InterPro" id="IPR053066">
    <property type="entry name" value="ADGR_G7"/>
</dbReference>
<name>A0A9C6SVZ4_DROAB</name>
<proteinExistence type="predicted"/>
<dbReference type="CDD" id="cd15040">
    <property type="entry name" value="7tmB2_Adhesion"/>
    <property type="match status" value="1"/>
</dbReference>
<dbReference type="RefSeq" id="XP_051862839.1">
    <property type="nucleotide sequence ID" value="XM_052006879.1"/>
</dbReference>
<feature type="transmembrane region" description="Helical" evidence="5">
    <location>
        <begin position="999"/>
        <end position="1022"/>
    </location>
</feature>
<dbReference type="SUPFAM" id="SSF81321">
    <property type="entry name" value="Family A G protein-coupled receptor-like"/>
    <property type="match status" value="1"/>
</dbReference>
<sequence>MHWLYRFFFRLAELNYTSTPNYELNYKPNYGIYCPPEDFEHSYLSNGENNSLIKETHVNHFRRTQMGKRATMRDLCLDSSGLPVQRQCEDYYGSAIWRPLDNISCNAGNNLSWGLNQLHEELLRGDDVQGILTRLQHSLSEAHGQLTPVDVYITAQIFNSFVEERYNEALGTNLISICSEIMNINETVLEVSAKVNATNVLLDSFDKYMDAISEQFVSEERCENVFINVLRESNGANVQLHNYPDIGVQVLISGNLSVFYVNPSCSNITGLAIYSAAGPDRISTSKDFWFRFVYANESIENIMLESDMETAVYITDNFMSQLVGIDLPYVVLKIYENDALFMEYSLDRKRRVRSKVVSGKLVGGHGTQRPYGMQLLLRKPKELAGACRQWDNDHWQYEGVTTSNDTNISEDYVLCIGYEWPMGTNIRLKWESHEKNTKENSSEYCAAEDFEHTYKIKSKNGSLSTELHINHFKRTNLNILATMEDLCLDSRGLPVHRLCENKNGIATWGPLQNVSCLAGNNISQELNQLHEDLFSGKQSQEVILSQVGQSVSQAQGQLEAVDVYNTANIFGLLDASKPNSTAMGANLVSVCNEMMKINETVLRLSARLNATNVLLDNFEQNMDALSEYLVHDESCGKVIEEAARESAEAGVKLINKADIGVQALISSKLSVFYVNPECNNITGMAIYSDESPDHTSSGKLSYRFLYANESAERLKKEPRLETAAYMPGHLWRQLRHKGASYFVLKVFANDALFVETSMQSRPRPDVKVLSITIPGYDENLPNPVQFLLRKPRQVGVVCAYWNYRNWNESGITTGSNMFDDIVLCETDHLTQFSALLGVDLPEPHKTILSVLTYLGCGLSLFGMLGIFLTAMLVSKWREQASTKVLLHLCLALSLQLSLFLYFTSSHWSIQENSIRCLISGAVLQYSVLVVFSWMLIISMLQFQRYVTVLGVDRPHHYILISAIVAWSLPLVPTLLIVFLDPTSYKPTQDAFCYPTRNGLLLGVVLPIALVTIANAFMMIRIVYSVNQALRSRRKLIFQQMRLFVLLFFLLGISWIFGVSSYIFSQFIIFSYLFCITATLQGLVLFLYFVIFNATHRQAWLKFICPKLVKMDAPKDKTQIELINSSKKNAVKVN</sequence>
<feature type="transmembrane region" description="Helical" evidence="5">
    <location>
        <begin position="914"/>
        <end position="936"/>
    </location>
</feature>
<keyword evidence="7" id="KW-1185">Reference proteome</keyword>
<feature type="transmembrane region" description="Helical" evidence="5">
    <location>
        <begin position="957"/>
        <end position="979"/>
    </location>
</feature>
<dbReference type="AlphaFoldDB" id="A0A9C6SVZ4"/>
<evidence type="ECO:0000313" key="8">
    <source>
        <dbReference type="RefSeq" id="XP_051862839.1"/>
    </source>
</evidence>
<dbReference type="InterPro" id="IPR017981">
    <property type="entry name" value="GPCR_2-like_7TM"/>
</dbReference>
<comment type="subcellular location">
    <subcellularLocation>
        <location evidence="1">Membrane</location>
        <topology evidence="1">Multi-pass membrane protein</topology>
    </subcellularLocation>
</comment>
<reference evidence="8" key="1">
    <citation type="submission" date="2025-08" db="UniProtKB">
        <authorList>
            <consortium name="RefSeq"/>
        </authorList>
    </citation>
    <scope>IDENTIFICATION</scope>
    <source>
        <strain evidence="8">15112-1751.03</strain>
        <tissue evidence="8">Whole Adult</tissue>
    </source>
</reference>
<dbReference type="PROSITE" id="PS50261">
    <property type="entry name" value="G_PROTEIN_RECEP_F2_4"/>
    <property type="match status" value="1"/>
</dbReference>
<evidence type="ECO:0000256" key="1">
    <source>
        <dbReference type="ARBA" id="ARBA00004141"/>
    </source>
</evidence>
<dbReference type="GeneID" id="117573579"/>
<dbReference type="Gene3D" id="1.20.1070.10">
    <property type="entry name" value="Rhodopsin 7-helix transmembrane proteins"/>
    <property type="match status" value="1"/>
</dbReference>
<evidence type="ECO:0000256" key="5">
    <source>
        <dbReference type="SAM" id="Phobius"/>
    </source>
</evidence>
<protein>
    <submittedName>
        <fullName evidence="8">Uncharacterized protein LOC117573579</fullName>
    </submittedName>
</protein>
<feature type="transmembrane region" description="Helical" evidence="5">
    <location>
        <begin position="1068"/>
        <end position="1091"/>
    </location>
</feature>
<evidence type="ECO:0000256" key="4">
    <source>
        <dbReference type="ARBA" id="ARBA00023136"/>
    </source>
</evidence>
<feature type="transmembrane region" description="Helical" evidence="5">
    <location>
        <begin position="1042"/>
        <end position="1062"/>
    </location>
</feature>
<dbReference type="Proteomes" id="UP000515160">
    <property type="component" value="Chromosome 2R"/>
</dbReference>
<evidence type="ECO:0000256" key="3">
    <source>
        <dbReference type="ARBA" id="ARBA00022989"/>
    </source>
</evidence>
<accession>A0A9C6SVZ4</accession>
<dbReference type="InterPro" id="IPR046338">
    <property type="entry name" value="GAIN_dom_sf"/>
</dbReference>
<feature type="domain" description="G-protein coupled receptors family 2 profile 2" evidence="6">
    <location>
        <begin position="848"/>
        <end position="1092"/>
    </location>
</feature>
<dbReference type="PANTHER" id="PTHR47767:SF1">
    <property type="entry name" value="ADHESION G PROTEIN-COUPLED RECEPTOR G7"/>
    <property type="match status" value="1"/>
</dbReference>
<keyword evidence="3 5" id="KW-1133">Transmembrane helix</keyword>